<evidence type="ECO:0000313" key="1">
    <source>
        <dbReference type="EnsemblPlants" id="AET4Gv20441700.26"/>
    </source>
</evidence>
<dbReference type="Proteomes" id="UP000015105">
    <property type="component" value="Chromosome 4D"/>
</dbReference>
<sequence>MACSSASPSKGDRFVFVAPSCSGQGRFMPAIVFRRLLLRKSLFRLQVVEPVQVYSMNEHQVRSINLLLWSVQGNIHFINQINLLLGVVIIF</sequence>
<keyword evidence="2" id="KW-1185">Reference proteome</keyword>
<accession>A0A453I496</accession>
<reference evidence="1" key="3">
    <citation type="journal article" date="2017" name="Nature">
        <title>Genome sequence of the progenitor of the wheat D genome Aegilops tauschii.</title>
        <authorList>
            <person name="Luo M.C."/>
            <person name="Gu Y.Q."/>
            <person name="Puiu D."/>
            <person name="Wang H."/>
            <person name="Twardziok S.O."/>
            <person name="Deal K.R."/>
            <person name="Huo N."/>
            <person name="Zhu T."/>
            <person name="Wang L."/>
            <person name="Wang Y."/>
            <person name="McGuire P.E."/>
            <person name="Liu S."/>
            <person name="Long H."/>
            <person name="Ramasamy R.K."/>
            <person name="Rodriguez J.C."/>
            <person name="Van S.L."/>
            <person name="Yuan L."/>
            <person name="Wang Z."/>
            <person name="Xia Z."/>
            <person name="Xiao L."/>
            <person name="Anderson O.D."/>
            <person name="Ouyang S."/>
            <person name="Liang Y."/>
            <person name="Zimin A.V."/>
            <person name="Pertea G."/>
            <person name="Qi P."/>
            <person name="Bennetzen J.L."/>
            <person name="Dai X."/>
            <person name="Dawson M.W."/>
            <person name="Muller H.G."/>
            <person name="Kugler K."/>
            <person name="Rivarola-Duarte L."/>
            <person name="Spannagl M."/>
            <person name="Mayer K.F.X."/>
            <person name="Lu F.H."/>
            <person name="Bevan M.W."/>
            <person name="Leroy P."/>
            <person name="Li P."/>
            <person name="You F.M."/>
            <person name="Sun Q."/>
            <person name="Liu Z."/>
            <person name="Lyons E."/>
            <person name="Wicker T."/>
            <person name="Salzberg S.L."/>
            <person name="Devos K.M."/>
            <person name="Dvorak J."/>
        </authorList>
    </citation>
    <scope>NUCLEOTIDE SEQUENCE [LARGE SCALE GENOMIC DNA]</scope>
    <source>
        <strain evidence="1">cv. AL8/78</strain>
    </source>
</reference>
<name>A0A453I496_AEGTS</name>
<dbReference type="AlphaFoldDB" id="A0A453I496"/>
<dbReference type="Gramene" id="AET4Gv20441700.26">
    <property type="protein sequence ID" value="AET4Gv20441700.26"/>
    <property type="gene ID" value="AET4Gv20441700"/>
</dbReference>
<proteinExistence type="predicted"/>
<reference evidence="1" key="4">
    <citation type="submission" date="2019-03" db="UniProtKB">
        <authorList>
            <consortium name="EnsemblPlants"/>
        </authorList>
    </citation>
    <scope>IDENTIFICATION</scope>
</reference>
<evidence type="ECO:0000313" key="2">
    <source>
        <dbReference type="Proteomes" id="UP000015105"/>
    </source>
</evidence>
<protein>
    <submittedName>
        <fullName evidence="1">Uncharacterized protein</fullName>
    </submittedName>
</protein>
<reference evidence="2" key="1">
    <citation type="journal article" date="2014" name="Science">
        <title>Ancient hybridizations among the ancestral genomes of bread wheat.</title>
        <authorList>
            <consortium name="International Wheat Genome Sequencing Consortium,"/>
            <person name="Marcussen T."/>
            <person name="Sandve S.R."/>
            <person name="Heier L."/>
            <person name="Spannagl M."/>
            <person name="Pfeifer M."/>
            <person name="Jakobsen K.S."/>
            <person name="Wulff B.B."/>
            <person name="Steuernagel B."/>
            <person name="Mayer K.F."/>
            <person name="Olsen O.A."/>
        </authorList>
    </citation>
    <scope>NUCLEOTIDE SEQUENCE [LARGE SCALE GENOMIC DNA]</scope>
    <source>
        <strain evidence="2">cv. AL8/78</strain>
    </source>
</reference>
<dbReference type="EnsemblPlants" id="AET4Gv20441700.26">
    <property type="protein sequence ID" value="AET4Gv20441700.26"/>
    <property type="gene ID" value="AET4Gv20441700"/>
</dbReference>
<reference evidence="2" key="2">
    <citation type="journal article" date="2017" name="Nat. Plants">
        <title>The Aegilops tauschii genome reveals multiple impacts of transposons.</title>
        <authorList>
            <person name="Zhao G."/>
            <person name="Zou C."/>
            <person name="Li K."/>
            <person name="Wang K."/>
            <person name="Li T."/>
            <person name="Gao L."/>
            <person name="Zhang X."/>
            <person name="Wang H."/>
            <person name="Yang Z."/>
            <person name="Liu X."/>
            <person name="Jiang W."/>
            <person name="Mao L."/>
            <person name="Kong X."/>
            <person name="Jiao Y."/>
            <person name="Jia J."/>
        </authorList>
    </citation>
    <scope>NUCLEOTIDE SEQUENCE [LARGE SCALE GENOMIC DNA]</scope>
    <source>
        <strain evidence="2">cv. AL8/78</strain>
    </source>
</reference>
<reference evidence="1" key="5">
    <citation type="journal article" date="2021" name="G3 (Bethesda)">
        <title>Aegilops tauschii genome assembly Aet v5.0 features greater sequence contiguity and improved annotation.</title>
        <authorList>
            <person name="Wang L."/>
            <person name="Zhu T."/>
            <person name="Rodriguez J.C."/>
            <person name="Deal K.R."/>
            <person name="Dubcovsky J."/>
            <person name="McGuire P.E."/>
            <person name="Lux T."/>
            <person name="Spannagl M."/>
            <person name="Mayer K.F.X."/>
            <person name="Baldrich P."/>
            <person name="Meyers B.C."/>
            <person name="Huo N."/>
            <person name="Gu Y.Q."/>
            <person name="Zhou H."/>
            <person name="Devos K.M."/>
            <person name="Bennetzen J.L."/>
            <person name="Unver T."/>
            <person name="Budak H."/>
            <person name="Gulick P.J."/>
            <person name="Galiba G."/>
            <person name="Kalapos B."/>
            <person name="Nelson D.R."/>
            <person name="Li P."/>
            <person name="You F.M."/>
            <person name="Luo M.C."/>
            <person name="Dvorak J."/>
        </authorList>
    </citation>
    <scope>NUCLEOTIDE SEQUENCE [LARGE SCALE GENOMIC DNA]</scope>
    <source>
        <strain evidence="1">cv. AL8/78</strain>
    </source>
</reference>
<organism evidence="1 2">
    <name type="scientific">Aegilops tauschii subsp. strangulata</name>
    <name type="common">Goatgrass</name>
    <dbReference type="NCBI Taxonomy" id="200361"/>
    <lineage>
        <taxon>Eukaryota</taxon>
        <taxon>Viridiplantae</taxon>
        <taxon>Streptophyta</taxon>
        <taxon>Embryophyta</taxon>
        <taxon>Tracheophyta</taxon>
        <taxon>Spermatophyta</taxon>
        <taxon>Magnoliopsida</taxon>
        <taxon>Liliopsida</taxon>
        <taxon>Poales</taxon>
        <taxon>Poaceae</taxon>
        <taxon>BOP clade</taxon>
        <taxon>Pooideae</taxon>
        <taxon>Triticodae</taxon>
        <taxon>Triticeae</taxon>
        <taxon>Triticinae</taxon>
        <taxon>Aegilops</taxon>
    </lineage>
</organism>